<keyword evidence="1" id="KW-0732">Signal</keyword>
<comment type="caution">
    <text evidence="2">The sequence shown here is derived from an EMBL/GenBank/DDBJ whole genome shotgun (WGS) entry which is preliminary data.</text>
</comment>
<name>A0AAN6DWQ2_9EURO</name>
<evidence type="ECO:0008006" key="4">
    <source>
        <dbReference type="Google" id="ProtNLM"/>
    </source>
</evidence>
<feature type="signal peptide" evidence="1">
    <location>
        <begin position="1"/>
        <end position="34"/>
    </location>
</feature>
<reference evidence="2" key="1">
    <citation type="journal article" date="2022" name="bioRxiv">
        <title>Deciphering the potential niche of two novel black yeast fungi from a biological soil crust based on their genomes, phenotypes, and melanin regulation.</title>
        <authorList>
            <consortium name="DOE Joint Genome Institute"/>
            <person name="Carr E.C."/>
            <person name="Barton Q."/>
            <person name="Grambo S."/>
            <person name="Sullivan M."/>
            <person name="Renfro C.M."/>
            <person name="Kuo A."/>
            <person name="Pangilinan J."/>
            <person name="Lipzen A."/>
            <person name="Keymanesh K."/>
            <person name="Savage E."/>
            <person name="Barry K."/>
            <person name="Grigoriev I.V."/>
            <person name="Riekhof W.R."/>
            <person name="Harris S.S."/>
        </authorList>
    </citation>
    <scope>NUCLEOTIDE SEQUENCE</scope>
    <source>
        <strain evidence="2">JF 03-4F</strain>
    </source>
</reference>
<dbReference type="Proteomes" id="UP001203852">
    <property type="component" value="Unassembled WGS sequence"/>
</dbReference>
<accession>A0AAN6DWQ2</accession>
<evidence type="ECO:0000313" key="3">
    <source>
        <dbReference type="Proteomes" id="UP001203852"/>
    </source>
</evidence>
<evidence type="ECO:0000256" key="1">
    <source>
        <dbReference type="SAM" id="SignalP"/>
    </source>
</evidence>
<proteinExistence type="predicted"/>
<dbReference type="AlphaFoldDB" id="A0AAN6DWQ2"/>
<sequence>MPMASPCSGPGCLLGVFWVSSGCLLGVTYDQALAGSAADRVDVSLVAWLGCVDILRHVTLSGDTWSLNGLVLNKKGIQPGLNPAAAACKSVETVLGCAICTKIDHKEHRLTQACGSKFRRVA</sequence>
<evidence type="ECO:0000313" key="2">
    <source>
        <dbReference type="EMBL" id="KAI1612858.1"/>
    </source>
</evidence>
<organism evidence="2 3">
    <name type="scientific">Exophiala viscosa</name>
    <dbReference type="NCBI Taxonomy" id="2486360"/>
    <lineage>
        <taxon>Eukaryota</taxon>
        <taxon>Fungi</taxon>
        <taxon>Dikarya</taxon>
        <taxon>Ascomycota</taxon>
        <taxon>Pezizomycotina</taxon>
        <taxon>Eurotiomycetes</taxon>
        <taxon>Chaetothyriomycetidae</taxon>
        <taxon>Chaetothyriales</taxon>
        <taxon>Herpotrichiellaceae</taxon>
        <taxon>Exophiala</taxon>
    </lineage>
</organism>
<feature type="chain" id="PRO_5042812337" description="Secreted protein" evidence="1">
    <location>
        <begin position="35"/>
        <end position="122"/>
    </location>
</feature>
<dbReference type="EMBL" id="MU404354">
    <property type="protein sequence ID" value="KAI1612858.1"/>
    <property type="molecule type" value="Genomic_DNA"/>
</dbReference>
<protein>
    <recommendedName>
        <fullName evidence="4">Secreted protein</fullName>
    </recommendedName>
</protein>
<keyword evidence="3" id="KW-1185">Reference proteome</keyword>
<gene>
    <name evidence="2" type="ORF">EDD36DRAFT_419015</name>
</gene>